<dbReference type="SMART" id="SM00028">
    <property type="entry name" value="TPR"/>
    <property type="match status" value="1"/>
</dbReference>
<gene>
    <name evidence="3" type="ORF">SDC9_46035</name>
</gene>
<evidence type="ECO:0000256" key="1">
    <source>
        <dbReference type="SAM" id="Phobius"/>
    </source>
</evidence>
<organism evidence="3">
    <name type="scientific">bioreactor metagenome</name>
    <dbReference type="NCBI Taxonomy" id="1076179"/>
    <lineage>
        <taxon>unclassified sequences</taxon>
        <taxon>metagenomes</taxon>
        <taxon>ecological metagenomes</taxon>
    </lineage>
</organism>
<dbReference type="InterPro" id="IPR036028">
    <property type="entry name" value="SH3-like_dom_sf"/>
</dbReference>
<feature type="transmembrane region" description="Helical" evidence="1">
    <location>
        <begin position="151"/>
        <end position="170"/>
    </location>
</feature>
<dbReference type="SMART" id="SM00287">
    <property type="entry name" value="SH3b"/>
    <property type="match status" value="1"/>
</dbReference>
<dbReference type="SUPFAM" id="SSF50044">
    <property type="entry name" value="SH3-domain"/>
    <property type="match status" value="1"/>
</dbReference>
<dbReference type="PROSITE" id="PS50293">
    <property type="entry name" value="TPR_REGION"/>
    <property type="match status" value="1"/>
</dbReference>
<dbReference type="Pfam" id="PF08239">
    <property type="entry name" value="SH3_3"/>
    <property type="match status" value="1"/>
</dbReference>
<comment type="caution">
    <text evidence="3">The sequence shown here is derived from an EMBL/GenBank/DDBJ whole genome shotgun (WGS) entry which is preliminary data.</text>
</comment>
<dbReference type="PROSITE" id="PS51781">
    <property type="entry name" value="SH3B"/>
    <property type="match status" value="1"/>
</dbReference>
<reference evidence="3" key="1">
    <citation type="submission" date="2019-08" db="EMBL/GenBank/DDBJ databases">
        <authorList>
            <person name="Kucharzyk K."/>
            <person name="Murdoch R.W."/>
            <person name="Higgins S."/>
            <person name="Loffler F."/>
        </authorList>
    </citation>
    <scope>NUCLEOTIDE SEQUENCE</scope>
</reference>
<dbReference type="EMBL" id="VSSQ01000690">
    <property type="protein sequence ID" value="MPL99814.1"/>
    <property type="molecule type" value="Genomic_DNA"/>
</dbReference>
<dbReference type="Gene3D" id="1.25.40.10">
    <property type="entry name" value="Tetratricopeptide repeat domain"/>
    <property type="match status" value="1"/>
</dbReference>
<dbReference type="Gene3D" id="2.30.30.40">
    <property type="entry name" value="SH3 Domains"/>
    <property type="match status" value="1"/>
</dbReference>
<evidence type="ECO:0000313" key="3">
    <source>
        <dbReference type="EMBL" id="MPL99814.1"/>
    </source>
</evidence>
<sequence length="240" mass="26940">MLLITGFVRAEATTVEEANKLYAEKKYAEAALKYEGILINQGVAPELYYNLGNAYFRMNELGKAILNYERALRLAPRYADARFNLEFANQKVIDNIELSDTFFLKKWIGAIMRLMTSNGWFYFAAIFFIPALAALLLFVFGNTKVLRKTSFYIGSVLMIISIVSIVFSGIRKNQMVNHEAGIVMTGAVVIKGSPDRSGTDLFQLHEGTRVDVVSTLGDWFEVKLASGSVGWVESKYVEKI</sequence>
<keyword evidence="1" id="KW-0812">Transmembrane</keyword>
<accession>A0A644W7L2</accession>
<dbReference type="InterPro" id="IPR011990">
    <property type="entry name" value="TPR-like_helical_dom_sf"/>
</dbReference>
<dbReference type="PROSITE" id="PS50005">
    <property type="entry name" value="TPR"/>
    <property type="match status" value="1"/>
</dbReference>
<dbReference type="SUPFAM" id="SSF48452">
    <property type="entry name" value="TPR-like"/>
    <property type="match status" value="1"/>
</dbReference>
<feature type="transmembrane region" description="Helical" evidence="1">
    <location>
        <begin position="120"/>
        <end position="139"/>
    </location>
</feature>
<dbReference type="Pfam" id="PF00515">
    <property type="entry name" value="TPR_1"/>
    <property type="match status" value="1"/>
</dbReference>
<name>A0A644W7L2_9ZZZZ</name>
<dbReference type="InterPro" id="IPR019734">
    <property type="entry name" value="TPR_rpt"/>
</dbReference>
<keyword evidence="1" id="KW-1133">Transmembrane helix</keyword>
<feature type="domain" description="SH3b" evidence="2">
    <location>
        <begin position="178"/>
        <end position="240"/>
    </location>
</feature>
<keyword evidence="1" id="KW-0472">Membrane</keyword>
<proteinExistence type="predicted"/>
<dbReference type="InterPro" id="IPR003646">
    <property type="entry name" value="SH3-like_bac-type"/>
</dbReference>
<protein>
    <recommendedName>
        <fullName evidence="2">SH3b domain-containing protein</fullName>
    </recommendedName>
</protein>
<evidence type="ECO:0000259" key="2">
    <source>
        <dbReference type="PROSITE" id="PS51781"/>
    </source>
</evidence>
<dbReference type="AlphaFoldDB" id="A0A644W7L2"/>